<name>A0A7L4YRJ5_9ACTN</name>
<dbReference type="EMBL" id="CP047156">
    <property type="protein sequence ID" value="QHC01573.1"/>
    <property type="molecule type" value="Genomic_DNA"/>
</dbReference>
<dbReference type="InterPro" id="IPR045596">
    <property type="entry name" value="DUF6459"/>
</dbReference>
<proteinExistence type="predicted"/>
<feature type="region of interest" description="Disordered" evidence="1">
    <location>
        <begin position="1"/>
        <end position="67"/>
    </location>
</feature>
<dbReference type="OrthoDB" id="3218510at2"/>
<dbReference type="KEGG" id="eke:EK0264_15590"/>
<evidence type="ECO:0000256" key="1">
    <source>
        <dbReference type="SAM" id="MobiDB-lite"/>
    </source>
</evidence>
<dbReference type="RefSeq" id="WP_159546708.1">
    <property type="nucleotide sequence ID" value="NZ_CP047156.1"/>
</dbReference>
<gene>
    <name evidence="2" type="ORF">EK0264_15590</name>
</gene>
<protein>
    <recommendedName>
        <fullName evidence="4">3-hydroxyacyl-CoA dehydrogenase</fullName>
    </recommendedName>
</protein>
<dbReference type="Proteomes" id="UP000463857">
    <property type="component" value="Chromosome"/>
</dbReference>
<organism evidence="2 3">
    <name type="scientific">Epidermidibacterium keratini</name>
    <dbReference type="NCBI Taxonomy" id="1891644"/>
    <lineage>
        <taxon>Bacteria</taxon>
        <taxon>Bacillati</taxon>
        <taxon>Actinomycetota</taxon>
        <taxon>Actinomycetes</taxon>
        <taxon>Sporichthyales</taxon>
        <taxon>Sporichthyaceae</taxon>
        <taxon>Epidermidibacterium</taxon>
    </lineage>
</organism>
<evidence type="ECO:0000313" key="2">
    <source>
        <dbReference type="EMBL" id="QHC01573.1"/>
    </source>
</evidence>
<evidence type="ECO:0008006" key="4">
    <source>
        <dbReference type="Google" id="ProtNLM"/>
    </source>
</evidence>
<dbReference type="Pfam" id="PF20060">
    <property type="entry name" value="DUF6459"/>
    <property type="match status" value="1"/>
</dbReference>
<reference evidence="2 3" key="1">
    <citation type="journal article" date="2018" name="Int. J. Syst. Evol. Microbiol.">
        <title>Epidermidibacterium keratini gen. nov., sp. nov., a member of the family Sporichthyaceae, isolated from keratin epidermis.</title>
        <authorList>
            <person name="Lee D.G."/>
            <person name="Trujillo M.E."/>
            <person name="Kang S."/>
            <person name="Nam J.J."/>
            <person name="Kim Y.J."/>
        </authorList>
    </citation>
    <scope>NUCLEOTIDE SEQUENCE [LARGE SCALE GENOMIC DNA]</scope>
    <source>
        <strain evidence="2 3">EPI-7</strain>
    </source>
</reference>
<dbReference type="AlphaFoldDB" id="A0A7L4YRJ5"/>
<evidence type="ECO:0000313" key="3">
    <source>
        <dbReference type="Proteomes" id="UP000463857"/>
    </source>
</evidence>
<keyword evidence="3" id="KW-1185">Reference proteome</keyword>
<accession>A0A7L4YRJ5</accession>
<sequence length="171" mass="18842">MSTAAVGTVTIRRAPVSEPPPQTEPRARHLRLVPDPPQLPLELPGKRPRPDQFSFAPQRSRSRTLPPLEPFAEGYARAAAEVLTGHRGVELLAPHTTMATMEWIRSLAPGAPASRRTTLPAPVILRVITCEVLDGVCEATAIVQRGPRVRAMTLRFVGLDRRWQCSHLEVI</sequence>
<dbReference type="InParanoid" id="A0A7L4YRJ5"/>